<organism evidence="3 4">
    <name type="scientific">Aquimarina hainanensis</name>
    <dbReference type="NCBI Taxonomy" id="1578017"/>
    <lineage>
        <taxon>Bacteria</taxon>
        <taxon>Pseudomonadati</taxon>
        <taxon>Bacteroidota</taxon>
        <taxon>Flavobacteriia</taxon>
        <taxon>Flavobacteriales</taxon>
        <taxon>Flavobacteriaceae</taxon>
        <taxon>Aquimarina</taxon>
    </lineage>
</organism>
<gene>
    <name evidence="3" type="ORF">ACFSTE_19310</name>
</gene>
<proteinExistence type="predicted"/>
<feature type="domain" description="Thioredoxin" evidence="2">
    <location>
        <begin position="10"/>
        <end position="146"/>
    </location>
</feature>
<evidence type="ECO:0000313" key="4">
    <source>
        <dbReference type="Proteomes" id="UP001597459"/>
    </source>
</evidence>
<dbReference type="InterPro" id="IPR051099">
    <property type="entry name" value="AGR/TXD"/>
</dbReference>
<dbReference type="SUPFAM" id="SSF52833">
    <property type="entry name" value="Thioredoxin-like"/>
    <property type="match status" value="1"/>
</dbReference>
<protein>
    <submittedName>
        <fullName evidence="3">Thioredoxin family protein</fullName>
    </submittedName>
</protein>
<evidence type="ECO:0000256" key="1">
    <source>
        <dbReference type="ARBA" id="ARBA00022729"/>
    </source>
</evidence>
<accession>A0ABW5NDP4</accession>
<dbReference type="RefSeq" id="WP_176030033.1">
    <property type="nucleotide sequence ID" value="NZ_JBHSJV010000001.1"/>
</dbReference>
<dbReference type="InterPro" id="IPR013766">
    <property type="entry name" value="Thioredoxin_domain"/>
</dbReference>
<keyword evidence="4" id="KW-1185">Reference proteome</keyword>
<sequence length="146" mass="17384">MKKIVFLLSLLFFGYSTTIAQEWYYDIEQAKDLAKENNKKIFLLFTGSDWCPPCIKLERRVLSDENFLTFADKHFIMVKADFPKKKKNRLSEKQEEKNFKLAERYNKRMRFPVMLVLNEEGNVLGVTGYRKTSVERYMNLLASFEE</sequence>
<evidence type="ECO:0000259" key="2">
    <source>
        <dbReference type="PROSITE" id="PS51352"/>
    </source>
</evidence>
<dbReference type="Pfam" id="PF13899">
    <property type="entry name" value="Thioredoxin_7"/>
    <property type="match status" value="1"/>
</dbReference>
<dbReference type="Gene3D" id="3.40.30.10">
    <property type="entry name" value="Glutaredoxin"/>
    <property type="match status" value="1"/>
</dbReference>
<dbReference type="PANTHER" id="PTHR15337">
    <property type="entry name" value="ANTERIOR GRADIENT PROTEIN-RELATED"/>
    <property type="match status" value="1"/>
</dbReference>
<dbReference type="InterPro" id="IPR036249">
    <property type="entry name" value="Thioredoxin-like_sf"/>
</dbReference>
<comment type="caution">
    <text evidence="3">The sequence shown here is derived from an EMBL/GenBank/DDBJ whole genome shotgun (WGS) entry which is preliminary data.</text>
</comment>
<evidence type="ECO:0000313" key="3">
    <source>
        <dbReference type="EMBL" id="MFD2592994.1"/>
    </source>
</evidence>
<reference evidence="4" key="1">
    <citation type="journal article" date="2019" name="Int. J. Syst. Evol. Microbiol.">
        <title>The Global Catalogue of Microorganisms (GCM) 10K type strain sequencing project: providing services to taxonomists for standard genome sequencing and annotation.</title>
        <authorList>
            <consortium name="The Broad Institute Genomics Platform"/>
            <consortium name="The Broad Institute Genome Sequencing Center for Infectious Disease"/>
            <person name="Wu L."/>
            <person name="Ma J."/>
        </authorList>
    </citation>
    <scope>NUCLEOTIDE SEQUENCE [LARGE SCALE GENOMIC DNA]</scope>
    <source>
        <strain evidence="4">KCTC 42423</strain>
    </source>
</reference>
<dbReference type="PANTHER" id="PTHR15337:SF11">
    <property type="entry name" value="THIOREDOXIN DOMAIN-CONTAINING PROTEIN"/>
    <property type="match status" value="1"/>
</dbReference>
<dbReference type="PROSITE" id="PS51352">
    <property type="entry name" value="THIOREDOXIN_2"/>
    <property type="match status" value="1"/>
</dbReference>
<dbReference type="EMBL" id="JBHULX010000039">
    <property type="protein sequence ID" value="MFD2592994.1"/>
    <property type="molecule type" value="Genomic_DNA"/>
</dbReference>
<name>A0ABW5NDP4_9FLAO</name>
<keyword evidence="1" id="KW-0732">Signal</keyword>
<dbReference type="Proteomes" id="UP001597459">
    <property type="component" value="Unassembled WGS sequence"/>
</dbReference>